<dbReference type="RefSeq" id="WP_086034821.1">
    <property type="nucleotide sequence ID" value="NZ_CP046161.1"/>
</dbReference>
<feature type="transmembrane region" description="Helical" evidence="2">
    <location>
        <begin position="46"/>
        <end position="68"/>
    </location>
</feature>
<keyword evidence="2" id="KW-1133">Transmembrane helix</keyword>
<keyword evidence="2" id="KW-0812">Transmembrane</keyword>
<keyword evidence="2" id="KW-0472">Membrane</keyword>
<gene>
    <name evidence="3" type="ORF">GKP14_04745</name>
</gene>
<dbReference type="Proteomes" id="UP000509623">
    <property type="component" value="Chromosome"/>
</dbReference>
<keyword evidence="4" id="KW-1185">Reference proteome</keyword>
<proteinExistence type="predicted"/>
<dbReference type="EMBL" id="CP046161">
    <property type="protein sequence ID" value="QKO30386.1"/>
    <property type="molecule type" value="Genomic_DNA"/>
</dbReference>
<protein>
    <recommendedName>
        <fullName evidence="5">Transposase zinc-ribbon domain-containing protein</fullName>
    </recommendedName>
</protein>
<accession>A0ABX6PWF7</accession>
<reference evidence="4" key="1">
    <citation type="submission" date="2019-11" db="EMBL/GenBank/DDBJ databases">
        <authorList>
            <person name="Ren C."/>
            <person name="Wang H."/>
            <person name="Xu Y."/>
        </authorList>
    </citation>
    <scope>NUCLEOTIDE SEQUENCE [LARGE SCALE GENOMIC DNA]</scope>
    <source>
        <strain evidence="4">JNU-WLY1368</strain>
    </source>
</reference>
<feature type="region of interest" description="Disordered" evidence="1">
    <location>
        <begin position="176"/>
        <end position="235"/>
    </location>
</feature>
<name>A0ABX6PWF7_9FIRM</name>
<evidence type="ECO:0008006" key="5">
    <source>
        <dbReference type="Google" id="ProtNLM"/>
    </source>
</evidence>
<sequence>MKQNRGPRCPYCGKKVNPLIAFVLKNRGEYRCTKCKGISNIHLNAGIYRLAVVMVLAAAAVLLIEEVFVRHFTWYSPLLVFLPFLIFYLLSARYVELRRPVIPRRPVKRRAPNSITGGFTSVCDHKEEPTVSVPSLYDRPVAVYEESPEPVHEDPTIQMGQIDEMSPVPPLRTIKAQKQKQEKVPEELLHQFEENLGEEAEPVFYKKTDAKTPSGKYHSYRAPLEESEENPHENP</sequence>
<evidence type="ECO:0000256" key="1">
    <source>
        <dbReference type="SAM" id="MobiDB-lite"/>
    </source>
</evidence>
<evidence type="ECO:0000256" key="2">
    <source>
        <dbReference type="SAM" id="Phobius"/>
    </source>
</evidence>
<evidence type="ECO:0000313" key="3">
    <source>
        <dbReference type="EMBL" id="QKO30386.1"/>
    </source>
</evidence>
<organism evidence="3 4">
    <name type="scientific">Caproicibacterium lactatifermentans</name>
    <dbReference type="NCBI Taxonomy" id="2666138"/>
    <lineage>
        <taxon>Bacteria</taxon>
        <taxon>Bacillati</taxon>
        <taxon>Bacillota</taxon>
        <taxon>Clostridia</taxon>
        <taxon>Eubacteriales</taxon>
        <taxon>Oscillospiraceae</taxon>
        <taxon>Caproicibacterium</taxon>
    </lineage>
</organism>
<feature type="transmembrane region" description="Helical" evidence="2">
    <location>
        <begin position="74"/>
        <end position="95"/>
    </location>
</feature>
<feature type="compositionally biased region" description="Basic and acidic residues" evidence="1">
    <location>
        <begin position="179"/>
        <end position="193"/>
    </location>
</feature>
<evidence type="ECO:0000313" key="4">
    <source>
        <dbReference type="Proteomes" id="UP000509623"/>
    </source>
</evidence>